<evidence type="ECO:0000259" key="1">
    <source>
        <dbReference type="Pfam" id="PF24494"/>
    </source>
</evidence>
<dbReference type="OrthoDB" id="4152607at2759"/>
<dbReference type="EMBL" id="JQGA01000008">
    <property type="protein sequence ID" value="KGO78348.1"/>
    <property type="molecule type" value="Genomic_DNA"/>
</dbReference>
<dbReference type="HOGENOM" id="CLU_048301_0_0_1"/>
<reference evidence="2 3" key="1">
    <citation type="journal article" date="2015" name="Mol. Plant Microbe Interact.">
        <title>Genome, transcriptome, and functional analyses of Penicillium expansum provide new insights into secondary metabolism and pathogenicity.</title>
        <authorList>
            <person name="Ballester A.R."/>
            <person name="Marcet-Houben M."/>
            <person name="Levin E."/>
            <person name="Sela N."/>
            <person name="Selma-Lazaro C."/>
            <person name="Carmona L."/>
            <person name="Wisniewski M."/>
            <person name="Droby S."/>
            <person name="Gonzalez-Candelas L."/>
            <person name="Gabaldon T."/>
        </authorList>
    </citation>
    <scope>NUCLEOTIDE SEQUENCE [LARGE SCALE GENOMIC DNA]</scope>
    <source>
        <strain evidence="2 3">PHI-1</strain>
    </source>
</reference>
<gene>
    <name evidence="2" type="ORF">PITC_059610</name>
</gene>
<dbReference type="Pfam" id="PF24494">
    <property type="entry name" value="DUF7587"/>
    <property type="match status" value="1"/>
</dbReference>
<feature type="domain" description="DUF7587" evidence="1">
    <location>
        <begin position="41"/>
        <end position="166"/>
    </location>
</feature>
<keyword evidence="3" id="KW-1185">Reference proteome</keyword>
<proteinExistence type="predicted"/>
<dbReference type="InterPro" id="IPR056009">
    <property type="entry name" value="DUF7587"/>
</dbReference>
<dbReference type="Proteomes" id="UP000030104">
    <property type="component" value="Unassembled WGS sequence"/>
</dbReference>
<evidence type="ECO:0000313" key="3">
    <source>
        <dbReference type="Proteomes" id="UP000030104"/>
    </source>
</evidence>
<sequence>MESLSETMRNARLGDPLDDPENLLFRPRIGSGLAPTALDEIPRYLFRVASPCSNGTTNKTYVRSESAYQNHISSTEDIFSDLNDEKRITIAHALNLHLRWWVDDKSKDNFVSWTSSLLFAIQHIYYRHLSPTDNSSLEKIELYVIDTTLFPKGTFLSDLDLIDTFYEYDDHLPWKNLENFRNLRNNTEHYFGEYLSQGSLKIEGTCEIMSAESLFKDGRLRRLQPQFCEIQDLPFEDGKPVWVKEVIRLRADIWQATDQRTLSSEEIGDRLEAVKEIVQDLTPSWRFPLAIYFTSLIGIESSIEKRDVAIDDIFLRHFQSTFPDGKFIYVSTLCR</sequence>
<organism evidence="2 3">
    <name type="scientific">Penicillium italicum</name>
    <name type="common">Blue mold</name>
    <dbReference type="NCBI Taxonomy" id="40296"/>
    <lineage>
        <taxon>Eukaryota</taxon>
        <taxon>Fungi</taxon>
        <taxon>Dikarya</taxon>
        <taxon>Ascomycota</taxon>
        <taxon>Pezizomycotina</taxon>
        <taxon>Eurotiomycetes</taxon>
        <taxon>Eurotiomycetidae</taxon>
        <taxon>Eurotiales</taxon>
        <taxon>Aspergillaceae</taxon>
        <taxon>Penicillium</taxon>
    </lineage>
</organism>
<name>A0A0A2LGN1_PENIT</name>
<dbReference type="AlphaFoldDB" id="A0A0A2LGN1"/>
<protein>
    <recommendedName>
        <fullName evidence="1">DUF7587 domain-containing protein</fullName>
    </recommendedName>
</protein>
<evidence type="ECO:0000313" key="2">
    <source>
        <dbReference type="EMBL" id="KGO78348.1"/>
    </source>
</evidence>
<dbReference type="OMA" id="RTAFHEI"/>
<comment type="caution">
    <text evidence="2">The sequence shown here is derived from an EMBL/GenBank/DDBJ whole genome shotgun (WGS) entry which is preliminary data.</text>
</comment>
<dbReference type="PhylomeDB" id="A0A0A2LGN1"/>
<accession>A0A0A2LGN1</accession>